<accession>A0A4U6BS87</accession>
<dbReference type="GO" id="GO:0019239">
    <property type="term" value="F:deaminase activity"/>
    <property type="evidence" value="ECO:0007669"/>
    <property type="project" value="TreeGrafter"/>
</dbReference>
<protein>
    <submittedName>
        <fullName evidence="1">RidA family protein</fullName>
    </submittedName>
</protein>
<comment type="caution">
    <text evidence="1">The sequence shown here is derived from an EMBL/GenBank/DDBJ whole genome shotgun (WGS) entry which is preliminary data.</text>
</comment>
<dbReference type="AlphaFoldDB" id="A0A4U6BS87"/>
<dbReference type="STRING" id="211460.YH63_09495"/>
<dbReference type="SUPFAM" id="SSF55298">
    <property type="entry name" value="YjgF-like"/>
    <property type="match status" value="1"/>
</dbReference>
<dbReference type="GO" id="GO:0005829">
    <property type="term" value="C:cytosol"/>
    <property type="evidence" value="ECO:0007669"/>
    <property type="project" value="TreeGrafter"/>
</dbReference>
<keyword evidence="2" id="KW-1185">Reference proteome</keyword>
<dbReference type="OrthoDB" id="9799840at2"/>
<name>A0A4U6BS87_9BRAD</name>
<dbReference type="InterPro" id="IPR006175">
    <property type="entry name" value="YjgF/YER057c/UK114"/>
</dbReference>
<evidence type="ECO:0000313" key="2">
    <source>
        <dbReference type="Proteomes" id="UP000034832"/>
    </source>
</evidence>
<dbReference type="Gene3D" id="3.30.1330.40">
    <property type="entry name" value="RutC-like"/>
    <property type="match status" value="1"/>
</dbReference>
<dbReference type="Proteomes" id="UP000034832">
    <property type="component" value="Unassembled WGS sequence"/>
</dbReference>
<organism evidence="1 2">
    <name type="scientific">Afipia massiliensis</name>
    <dbReference type="NCBI Taxonomy" id="211460"/>
    <lineage>
        <taxon>Bacteria</taxon>
        <taxon>Pseudomonadati</taxon>
        <taxon>Pseudomonadota</taxon>
        <taxon>Alphaproteobacteria</taxon>
        <taxon>Hyphomicrobiales</taxon>
        <taxon>Nitrobacteraceae</taxon>
        <taxon>Afipia</taxon>
    </lineage>
</organism>
<proteinExistence type="predicted"/>
<evidence type="ECO:0000313" key="1">
    <source>
        <dbReference type="EMBL" id="TKT71624.1"/>
    </source>
</evidence>
<dbReference type="RefSeq" id="WP_046827819.1">
    <property type="nucleotide sequence ID" value="NZ_LBIA02000001.1"/>
</dbReference>
<dbReference type="PANTHER" id="PTHR11803">
    <property type="entry name" value="2-IMINOBUTANOATE/2-IMINOPROPANOATE DEAMINASE RIDA"/>
    <property type="match status" value="1"/>
</dbReference>
<dbReference type="CDD" id="cd00448">
    <property type="entry name" value="YjgF_YER057c_UK114_family"/>
    <property type="match status" value="1"/>
</dbReference>
<gene>
    <name evidence="1" type="ORF">YH63_009460</name>
</gene>
<reference evidence="1" key="1">
    <citation type="submission" date="2019-04" db="EMBL/GenBank/DDBJ databases">
        <title>Whole genome sequencing of cave bacteria.</title>
        <authorList>
            <person name="Gan H.M."/>
            <person name="Barton H."/>
            <person name="Savka M.A."/>
        </authorList>
    </citation>
    <scope>NUCLEOTIDE SEQUENCE [LARGE SCALE GENOMIC DNA]</scope>
    <source>
        <strain evidence="1">LC387</strain>
    </source>
</reference>
<dbReference type="PANTHER" id="PTHR11803:SF44">
    <property type="entry name" value="RUTC FAMILY PROTEIN YJGH"/>
    <property type="match status" value="1"/>
</dbReference>
<sequence>MQRRNINAADAPQPFGYAQVCEVSGAQRLAFVSGQIPQTVDGTVPETFEAQCRLIWANIESQLKAVDMTLADVVKVTVFLSDRKYALENRTVRQSVLGTLAPAMTVIIAGIFDSKWLLEIEATAAA</sequence>
<dbReference type="InterPro" id="IPR035959">
    <property type="entry name" value="RutC-like_sf"/>
</dbReference>
<dbReference type="Pfam" id="PF01042">
    <property type="entry name" value="Ribonuc_L-PSP"/>
    <property type="match status" value="1"/>
</dbReference>
<dbReference type="EMBL" id="LBIA02000001">
    <property type="protein sequence ID" value="TKT71624.1"/>
    <property type="molecule type" value="Genomic_DNA"/>
</dbReference>